<keyword evidence="8" id="KW-1133">Transmembrane helix</keyword>
<feature type="domain" description="Bacterial repeat" evidence="13">
    <location>
        <begin position="2757"/>
        <end position="2832"/>
    </location>
</feature>
<feature type="domain" description="SpaA-like prealbumin fold" evidence="11">
    <location>
        <begin position="4228"/>
        <end position="4316"/>
    </location>
</feature>
<evidence type="ECO:0000256" key="2">
    <source>
        <dbReference type="ARBA" id="ARBA00007257"/>
    </source>
</evidence>
<evidence type="ECO:0000256" key="8">
    <source>
        <dbReference type="SAM" id="Phobius"/>
    </source>
</evidence>
<dbReference type="InterPro" id="IPR044060">
    <property type="entry name" value="Bacterial_rp_domain"/>
</dbReference>
<evidence type="ECO:0000256" key="5">
    <source>
        <dbReference type="ARBA" id="ARBA00022729"/>
    </source>
</evidence>
<dbReference type="PANTHER" id="PTHR36108">
    <property type="entry name" value="COLOSSIN-B-RELATED"/>
    <property type="match status" value="1"/>
</dbReference>
<feature type="domain" description="SpaA-like prealbumin fold" evidence="11">
    <location>
        <begin position="1985"/>
        <end position="2063"/>
    </location>
</feature>
<feature type="domain" description="SDR-like Ig" evidence="12">
    <location>
        <begin position="623"/>
        <end position="710"/>
    </location>
</feature>
<dbReference type="GO" id="GO:0007155">
    <property type="term" value="P:cell adhesion"/>
    <property type="evidence" value="ECO:0007669"/>
    <property type="project" value="InterPro"/>
</dbReference>
<dbReference type="Pfam" id="PF10425">
    <property type="entry name" value="SdrG_C_C"/>
    <property type="match status" value="1"/>
</dbReference>
<evidence type="ECO:0000259" key="12">
    <source>
        <dbReference type="Pfam" id="PF17961"/>
    </source>
</evidence>
<proteinExistence type="inferred from homology"/>
<evidence type="ECO:0000313" key="15">
    <source>
        <dbReference type="Proteomes" id="UP000215413"/>
    </source>
</evidence>
<reference evidence="15" key="1">
    <citation type="submission" date="2017-04" db="EMBL/GenBank/DDBJ databases">
        <title>Finegoldia magna isolated from orthopedic joint implant-associated infections.</title>
        <authorList>
            <person name="Bjorklund S."/>
            <person name="Bruggemann H."/>
            <person name="Jensen A."/>
            <person name="Hellmark B."/>
            <person name="Soderquist B."/>
        </authorList>
    </citation>
    <scope>NUCLEOTIDE SEQUENCE [LARGE SCALE GENOMIC DNA]</scope>
    <source>
        <strain evidence="15">CCUG 54800</strain>
    </source>
</reference>
<evidence type="ECO:0000256" key="4">
    <source>
        <dbReference type="ARBA" id="ARBA00022525"/>
    </source>
</evidence>
<sequence>MKKIFDRLTALAMVMLMFIQSCVPAITSFAKEEELDKRYVIQKLETLKQDTYANFSLNLATVIDDKNLDTDTNVKFVLNTTNVNSNIKLLVRKDFSLYDERTFDTVEEAHKEFDRVDKSLKDQGLSLDVSVVQEDGKYRIHNNYVPQADKEDFGDDYKVYSLKVVDEFDFDKEGLFNKLPENLKSTEQHRLQLAEERRLQQDGEVPEGDKHNRTYIFDFKVDKAVDSKLTTIALNKDENNPLEVIQNADLFAAILDDKTYSTYQTEQLPAEVTSSIEHKKEVAEKKAEAEAKAKKEADEKAKKEADEKAKKEAEEKAKKEAEEKAKKEADAKAKEEADAKAKAEADKQKAEQDKKAQEQKTAEEKAKAEKEAKAKAEADAKAKAEADAKAKAEAEKLKAEAEAKQKAEAAEKAKQEQLAKEQKEAEAKKAAEEKAKKDLENKKLLGLVQGTEENQEEEPIIKKKETKEEVKKEPATPEERKQKAEEFDKALQDKKEDIKKSEDKKDANNKEDNKTTDKKQVSKETKGLLEGIKEFFGLTNLQKADRELKAILSVKANGLKEVQALLASFEAKYHLTQQEQAKLMDDNKDAIKALIERDADKNFNPQMLATKPVGASSQSLADKKYTIVTRFDTSNSGGSIRKGQSFTIKLDEKLTVKDEKTLKPIVYNGKTIANPSYDSKTNSITYTIAEDITENLQIPLSIDVDYNVKKINKLDGDATTHSIKNSITGIGVTGTVKLPETVVDDEGNVVNQIIEPGSKDVLEIVDQGEDYQVHMDVSGSPIVKDGELESIDWTVRFSSTKDLLDLGLISNATLVKGSGLSRYENITINGKPINKDDITTNGIEGKLGIRESKNHTLKERTKDVVINFQTPVFNKQQRYMIDFSVLLKNRNKSGAVRLLFDKGYTDEQVKEKTSKRIGMNNRTTIMGEFTSENSAKWTVTDGVSTGDANKGLPLATRDLTGAQDLTSSKMAVYAIDTDPNSPTCGKMVIKTVNPGTDGGTDITGIPEKETNPNAAQAPGTIAVYEYDTKLTDSNAGYSMGGVNINKYQDVKIKQTWAGIDSTKKMPAQGFVVKDENGKAISPEISVPEGETGKSDREITIPAAKYWTIETEKTPEGEVVKESKTNQKVVQNLPKDETIGGTTYSYKEKYNYLAQEDGAYHIYNVMTESTQEKEADFTVLLFDSKDPKKKLSGAKFTLQNAKETIELVTDANGRANFSNVSPGTYTLIENKAPNGYKLDTSRKTITVSDDGKVSVSGDNIAMQGGKIETELDHHQYYPSYPSFMNALHYGKIDKDGNIEFYIHLKPEANGSDGYTNKNTRLNLNVLGGKIKEVQVLNVEPGNRNTVKSHMYNQTADKYTGNNLINAGVVNDITGKDDVTDGYTGKTGYQIKFPAARFGGQTNDWGFLVKVKAKGSESAAVSYDWLTDTDRVKDEARIQKSIGLSTSAESGVMLNIANDPFPRLPVEVTKIKPDKSPLANATFRLKDAKGNTISDVKSGADGKASFGELSPGDYTIEEISAPSGYQKSQVIFDVHVGEDGKVIYNARFKDGAGTPKNGVDYILEEVEAGQAGGKATVTGITQSMILQEKQNQPNDGRLRGKEGVWEAYGIESYRYKASFSISNATKGGLFKIQFDPNLDFRRYVYEIPELKDATGKVLAKPYFNYETNLLTYQFTNNIDSNAVNASLEIIGIIPDKYYATQSNENPGYNFRIVIDPDNTTGTSNPTVTHPNIQTTQSKDKVLPVNIKTDYYTYDSQGGGGPLTSEYIYDIYKDKNGDTYLKAMTYYNPTGLSSGNRTLRFDWLSMNKPKPGLENYKANGLPAFGFKELEVYKVTDTPANKQRLMPLSYGIRPDQDPRNYDLVYKNTDVNPQVGFRDQVGDHRITYDPSLLKDTEGLLDYGHNKHPLEIDVPRVNSNEGYVIVQTFKVTDEQRFKNLWSAYYFSQGSRHTGSYQKGNANIAIGSETGQEIPKFYTEKVKLFNKTYNPGKFKIEKLNEANRNEKLQGATFSLTNESDGHVIYRSSDADGIVDFTDIEPGEYILEESEAPNGYTKSTKKWRVTVYDTGNVLIREIGITGTGSVVEGTTIKLPVTNKPVGEKFQVYKKNGNGQALPDAEFTIYDKDEKTVIATGKSNANGIVDFTFVDGKQLEEGKQYILKETKAPKGYKPIDKKWVLEVKGGKTKVYNYVASTESTDLKSFLAEDNVNWVDVKNRNTSGWSDYDNRWTGWTGNSKTAQYMGTRIIAINKKDGYAIQRYVINPEARNIADKSTASIHRQDPRDPNMTWYNGNAEYKVFELDKPVTGLISDLRLANYTTEDITDDVKKTAKTEDGRYGEPKRLNLTLPATSKPIVIDVKVPYISETGGVGTGMDWVVNNSNIYWKSDYYESVQDMVVGDPTKAAVGDIKGSYISEGSLDVNNEKDKFQFKLKKVKKGTNEAIKGAVFKLTGPEPLEDERYMTTGADGMITFAGLEAGTYKLEETQPAPGYEKANTDWTVRITDEGKVYIKDNESQPAETKPNVNLSVVQAASSSTANRIRQYLANNSSSLHGVDTGLEFGPDMVEAALRAGNDWEEVDPERSEKPDTRANPNNPTKVFTKITEINKDTKHFKQLFLINGNDNQDTKYVMNIHKQPSGNLSPSDLEVRVFYVDIDSTLDNLKNPSADFNLSGTNQGLTEFNEQGQPHKVRLRFSEADGNNRLFPRNRFDKNKLFAIEVISKYTPGTNLGLGLDYYYKRSGAPSNWLKYWGAQSYTSADAINREAYGVIATSQGHGTVTANPSKNIAKDTQVTVNVNPDQGYELQSLIVDRQDVTQSVSNNQYTFGMPSHNVNVEASFKEKTPEQVTVSFSAGEGSGTMAEQKVNVGSDYKLPANGFDEPSGKEFKAWSVNNEEKNPGDFITVNANTTVTAIWKDKASGTYNITVNNPQEGGTVTADKTSATAGTEITLTVKPKEGYELQSLTVGDKDVTTSVANNQYKFKMPANNVTISANFKAADMGTEIPAGKAAQITNNQVGIELKVHKRNNVNEGLDGAKFTLKKYTDKTFTQVDTTFTDLTATSDDQGNVVFKDRQDKTVKLKTGYYILEETKSPVGYKKAAAPWKLQVKEENGSLVIVQNGPEQTAASFLTSDKAVAADNQNGKIKYKSIVKNIDPDSKTFVQRVYIDTRAYGKVVNVQITPKHKREEIDRAGLPPVTITEGVKTAYRSTYQLTNPPENVDVDKVLNRYDLREANVRTVNTARWRPFDWGFDEDLLNLEPGVYYIDIEGYYDGSLIDRKVTNEVAIDDNYNFTQKDGKTLSKEPVLKDSSVRDDIPEEDLGKIDLHIDFYDGAREFQEAYNKGGKTFGYHYVPQGSYQHGATNIRNWYKQNLIRQGYGEEQAETYANNWANRKLPEQKYPNYISKKVKINRDDRNWLDTGIIYPPLTNLVAEADTSLDISSLYTSNKAETVPQEGMSITNEKEVYNITFSKHKMEGDDNTNRLEGAVFKLQKKEGSFWYDMDESYVSSAFNGYFGFRRLEPGTYRLLEVAPPKGYRALDGTLLEFVIKTIDPNGETITKDGKTYDKESGLEVQVQPDGTHKVVDPKTGKIVESANGYVTILSKRDNYLIPNVKDDETSTGKLVDFVTSATAKNIGKVRNEEPGKGSVTIKKVDENGDAIPGKKNESGDLIAGAKFRATRLGAKTDDKGNPVTDAVYEGRVGTDGTLKFEGLPLGNYELREIESPNGYINTGHVWHFTVGGKGLDPYAEDASPRTRDITSSIELTSSDMIVNRPYDEDTTQGTNEIRPHVGQSLQFTNKYNIKDGVKISAGDYFVLKLTDNMDLHGIREDKPTNLDLFADGIGTLAKADYNRQAGTITYTFTKAAEQYTVTDFKNVISSHINLNRVRNSSYQKVGMSIGNDTKKLKDIYVNYIVSTEYDNDGYNYINMASKIVSFNSDTGEFVHYFYINREGQYDGKNLTFRYKPNQTVNNLQITTYDLYYTDNNSKIQSMPASFGVNENDRNLWRYGITQPKTVKANKTTTTNIGNYPYNRASIVKVTGKIANTKNLTEYRGNSALYYGYNYTDNYGYQRWAENPSVYRWDGVYVFENESTADAKFELKIPNPSNKVVFEKVNTEGQVLKPTVDETGKVTKGAKFTLEKNDGTIENPATTWTAKTNQTLVDEDGRISYNHLDKGLYRLIENQAPEGYANPNGPVAYLKVDDSGKIYQKVTVPNAEGTGTSEIYQEVSETIAVKVVNNKPIEFVKVDAEDNSVKLQNAEFKVLYKEKLDGKYEEYKVDGKVVTAKSDENGKFSLNISKDGYYALKETKAPEGYGKYPGEYIKEFKLENGKVQVLEKDPLKASKTIGANGMITSEIIEVDKDKGTFKQRLVINPGHTEWTFDKEDTLLQLDVNNWNVSDNYRTIKVATLEKNKTVADLKDNDFREVNPRNQQYSTNPLIYSIPSLYNSNDYTQPDPKISNIVTEKGLVVEITGKITYTSKAVDLKPEVYSRAFSKSIDLVEYKLDINNMSEGDGSYHDYQNKDPIKVENRKATFPHTGALGIIGFLVVGVVMMATAYYKYRRKRRESALS</sequence>
<gene>
    <name evidence="14" type="ORF">B9N49_01195</name>
</gene>
<feature type="domain" description="SpaA-like prealbumin fold" evidence="11">
    <location>
        <begin position="2096"/>
        <end position="2180"/>
    </location>
</feature>
<feature type="domain" description="SpaA-like prealbumin fold" evidence="11">
    <location>
        <begin position="3010"/>
        <end position="3102"/>
    </location>
</feature>
<dbReference type="InterPro" id="IPR041033">
    <property type="entry name" value="SpaA_PFL_dom_1"/>
</dbReference>
<organism evidence="14 15">
    <name type="scientific">Finegoldia magna</name>
    <name type="common">Peptostreptococcus magnus</name>
    <dbReference type="NCBI Taxonomy" id="1260"/>
    <lineage>
        <taxon>Bacteria</taxon>
        <taxon>Bacillati</taxon>
        <taxon>Bacillota</taxon>
        <taxon>Tissierellia</taxon>
        <taxon>Tissierellales</taxon>
        <taxon>Peptoniphilaceae</taxon>
        <taxon>Finegoldia</taxon>
    </lineage>
</organism>
<keyword evidence="4" id="KW-0964">Secreted</keyword>
<keyword evidence="8" id="KW-0812">Transmembrane</keyword>
<dbReference type="RefSeq" id="WP_094205175.1">
    <property type="nucleotide sequence ID" value="NZ_NDYC01000007.1"/>
</dbReference>
<dbReference type="Gene3D" id="2.60.40.1280">
    <property type="match status" value="3"/>
</dbReference>
<dbReference type="Pfam" id="PF17961">
    <property type="entry name" value="Big_8"/>
    <property type="match status" value="3"/>
</dbReference>
<dbReference type="Pfam" id="PF18998">
    <property type="entry name" value="Flg_new_2"/>
    <property type="match status" value="2"/>
</dbReference>
<dbReference type="EMBL" id="NDYC01000007">
    <property type="protein sequence ID" value="OXZ28895.1"/>
    <property type="molecule type" value="Genomic_DNA"/>
</dbReference>
<evidence type="ECO:0000256" key="1">
    <source>
        <dbReference type="ARBA" id="ARBA00004168"/>
    </source>
</evidence>
<evidence type="ECO:0000259" key="10">
    <source>
        <dbReference type="Pfam" id="PF10425"/>
    </source>
</evidence>
<protein>
    <submittedName>
        <fullName evidence="14">Uncharacterized protein</fullName>
    </submittedName>
</protein>
<dbReference type="InterPro" id="IPR013783">
    <property type="entry name" value="Ig-like_fold"/>
</dbReference>
<feature type="compositionally biased region" description="Basic and acidic residues" evidence="7">
    <location>
        <begin position="276"/>
        <end position="443"/>
    </location>
</feature>
<feature type="domain" description="SpaA-like prealbumin fold" evidence="11">
    <location>
        <begin position="4111"/>
        <end position="4194"/>
    </location>
</feature>
<dbReference type="Pfam" id="PF17802">
    <property type="entry name" value="SpaA"/>
    <property type="match status" value="10"/>
</dbReference>
<feature type="region of interest" description="Disordered" evidence="7">
    <location>
        <begin position="274"/>
        <end position="523"/>
    </location>
</feature>
<feature type="domain" description="SpaA-like prealbumin fold" evidence="11">
    <location>
        <begin position="3465"/>
        <end position="3538"/>
    </location>
</feature>
<keyword evidence="6" id="KW-0572">Peptidoglycan-anchor</keyword>
<evidence type="ECO:0000256" key="7">
    <source>
        <dbReference type="SAM" id="MobiDB-lite"/>
    </source>
</evidence>
<evidence type="ECO:0000256" key="6">
    <source>
        <dbReference type="ARBA" id="ARBA00023088"/>
    </source>
</evidence>
<evidence type="ECO:0000256" key="3">
    <source>
        <dbReference type="ARBA" id="ARBA00022512"/>
    </source>
</evidence>
<feature type="transmembrane region" description="Helical" evidence="8">
    <location>
        <begin position="4524"/>
        <end position="4544"/>
    </location>
</feature>
<evidence type="ECO:0000259" key="13">
    <source>
        <dbReference type="Pfam" id="PF18998"/>
    </source>
</evidence>
<feature type="domain" description="SpaA-like prealbumin fold" evidence="11">
    <location>
        <begin position="2421"/>
        <end position="2504"/>
    </location>
</feature>
<dbReference type="PANTHER" id="PTHR36108:SF13">
    <property type="entry name" value="COLOSSIN-B-RELATED"/>
    <property type="match status" value="1"/>
</dbReference>
<dbReference type="InterPro" id="IPR011252">
    <property type="entry name" value="Fibrogen-bd_dom1"/>
</dbReference>
<evidence type="ECO:0000313" key="14">
    <source>
        <dbReference type="EMBL" id="OXZ28895.1"/>
    </source>
</evidence>
<accession>A0A233V927</accession>
<dbReference type="PROSITE" id="PS51257">
    <property type="entry name" value="PROKAR_LIPOPROTEIN"/>
    <property type="match status" value="1"/>
</dbReference>
<feature type="compositionally biased region" description="Basic and acidic residues" evidence="7">
    <location>
        <begin position="459"/>
        <end position="523"/>
    </location>
</feature>
<dbReference type="InterPro" id="IPR008966">
    <property type="entry name" value="Adhesion_dom_sf"/>
</dbReference>
<keyword evidence="8" id="KW-0472">Membrane</keyword>
<dbReference type="SUPFAM" id="SSF49401">
    <property type="entry name" value="Bacterial adhesins"/>
    <property type="match status" value="3"/>
</dbReference>
<comment type="subcellular location">
    <subcellularLocation>
        <location evidence="1">Secreted</location>
        <location evidence="1">Cell wall</location>
        <topology evidence="1">Peptidoglycan-anchor</topology>
    </subcellularLocation>
</comment>
<keyword evidence="5 9" id="KW-0732">Signal</keyword>
<feature type="domain" description="SDR-like Ig" evidence="12">
    <location>
        <begin position="3776"/>
        <end position="3876"/>
    </location>
</feature>
<comment type="caution">
    <text evidence="14">The sequence shown here is derived from an EMBL/GenBank/DDBJ whole genome shotgun (WGS) entry which is preliminary data.</text>
</comment>
<feature type="domain" description="SDR-like Ig" evidence="12">
    <location>
        <begin position="1609"/>
        <end position="1686"/>
    </location>
</feature>
<dbReference type="Gene3D" id="2.60.40.1290">
    <property type="match status" value="2"/>
</dbReference>
<feature type="domain" description="Fibrinogen-binding" evidence="10">
    <location>
        <begin position="3911"/>
        <end position="4057"/>
    </location>
</feature>
<feature type="domain" description="SpaA-like prealbumin fold" evidence="11">
    <location>
        <begin position="3650"/>
        <end position="3729"/>
    </location>
</feature>
<feature type="chain" id="PRO_5039697221" evidence="9">
    <location>
        <begin position="26"/>
        <end position="4556"/>
    </location>
</feature>
<dbReference type="InterPro" id="IPR011266">
    <property type="entry name" value="Adhesin_Fg-bd_dom_2"/>
</dbReference>
<dbReference type="InterPro" id="IPR041171">
    <property type="entry name" value="SDR_Ig"/>
</dbReference>
<comment type="similarity">
    <text evidence="2">Belongs to the serine-aspartate repeat-containing protein (SDr) family.</text>
</comment>
<dbReference type="SUPFAM" id="SSF49478">
    <property type="entry name" value="Cna protein B-type domain"/>
    <property type="match status" value="4"/>
</dbReference>
<feature type="region of interest" description="Disordered" evidence="7">
    <location>
        <begin position="2566"/>
        <end position="2587"/>
    </location>
</feature>
<keyword evidence="3" id="KW-0134">Cell wall</keyword>
<feature type="domain" description="Bacterial repeat" evidence="13">
    <location>
        <begin position="2912"/>
        <end position="2987"/>
    </location>
</feature>
<feature type="signal peptide" evidence="9">
    <location>
        <begin position="1"/>
        <end position="25"/>
    </location>
</feature>
<dbReference type="Proteomes" id="UP000215413">
    <property type="component" value="Unassembled WGS sequence"/>
</dbReference>
<name>A0A233V927_FINMA</name>
<evidence type="ECO:0000256" key="9">
    <source>
        <dbReference type="SAM" id="SignalP"/>
    </source>
</evidence>
<evidence type="ECO:0000259" key="11">
    <source>
        <dbReference type="Pfam" id="PF17802"/>
    </source>
</evidence>
<dbReference type="Gene3D" id="2.60.40.10">
    <property type="entry name" value="Immunoglobulins"/>
    <property type="match status" value="10"/>
</dbReference>
<feature type="domain" description="SpaA-like prealbumin fold" evidence="11">
    <location>
        <begin position="1464"/>
        <end position="1541"/>
    </location>
</feature>
<feature type="domain" description="SpaA-like prealbumin fold" evidence="11">
    <location>
        <begin position="1185"/>
        <end position="1258"/>
    </location>
</feature>